<protein>
    <recommendedName>
        <fullName evidence="2">Calcineurin-like phosphoesterase domain-containing protein</fullName>
    </recommendedName>
</protein>
<dbReference type="EMBL" id="MPSH01000015">
    <property type="protein sequence ID" value="PNH31728.1"/>
    <property type="molecule type" value="Genomic_DNA"/>
</dbReference>
<dbReference type="PANTHER" id="PTHR32440">
    <property type="entry name" value="PHOSPHATASE DCR2-RELATED-RELATED"/>
    <property type="match status" value="1"/>
</dbReference>
<dbReference type="GO" id="GO:0016788">
    <property type="term" value="F:hydrolase activity, acting on ester bonds"/>
    <property type="evidence" value="ECO:0007669"/>
    <property type="project" value="TreeGrafter"/>
</dbReference>
<dbReference type="SUPFAM" id="SSF56300">
    <property type="entry name" value="Metallo-dependent phosphatases"/>
    <property type="match status" value="1"/>
</dbReference>
<dbReference type="PANTHER" id="PTHR32440:SF11">
    <property type="entry name" value="METALLOPHOSPHOESTERASE DOMAIN-CONTAINING PROTEIN"/>
    <property type="match status" value="1"/>
</dbReference>
<keyword evidence="1" id="KW-0732">Signal</keyword>
<feature type="signal peptide" evidence="1">
    <location>
        <begin position="1"/>
        <end position="17"/>
    </location>
</feature>
<evidence type="ECO:0000256" key="1">
    <source>
        <dbReference type="SAM" id="SignalP"/>
    </source>
</evidence>
<accession>A0AA44WLZ9</accession>
<dbReference type="Gene3D" id="3.60.21.10">
    <property type="match status" value="1"/>
</dbReference>
<sequence>MALLLVALSAAAVAASSKDRSNTLDRYNGPLRFSQDGTFQISVMQDLHFGENSWELWGPAQDAKTLEVMNTVLDTNPPNLVVFNGDLVTGENLFFENSTHYVDVMVAPLIERNLTWASTYGNHDYQFNVSGQGIFEREKRFSNSRTRRMVADDNAGATNYYLPVYAEDCHHCDCVPELLLWFFDSRGGFKVQERQANGADVSHPNWVDSSVVEWFRTSHARIAQRFGKTIPSLGFVHIPTQASQALQLSGVHPNHQPGINYDTPLSQQAQGWCPDGKPNAKCRYGGQDAPFMEAIASTPGMIALFSGHDHGNTWCYKWDKAVSGVDIEGNGVNLCFGQHTGYGGYGSWIRGARQVLVTREGLKHFEVETWNLLEDGRATGSVALNATYGLDSYPKVSDEHTSCNC</sequence>
<name>A0AA44WLZ9_VERDA</name>
<gene>
    <name evidence="3" type="ORF">BJF96_g4933</name>
</gene>
<evidence type="ECO:0000259" key="2">
    <source>
        <dbReference type="Pfam" id="PF00149"/>
    </source>
</evidence>
<dbReference type="Pfam" id="PF00149">
    <property type="entry name" value="Metallophos"/>
    <property type="match status" value="1"/>
</dbReference>
<proteinExistence type="predicted"/>
<comment type="caution">
    <text evidence="3">The sequence shown here is derived from an EMBL/GenBank/DDBJ whole genome shotgun (WGS) entry which is preliminary data.</text>
</comment>
<evidence type="ECO:0000313" key="4">
    <source>
        <dbReference type="Proteomes" id="UP000236305"/>
    </source>
</evidence>
<dbReference type="InterPro" id="IPR029052">
    <property type="entry name" value="Metallo-depent_PP-like"/>
</dbReference>
<dbReference type="InterPro" id="IPR004843">
    <property type="entry name" value="Calcineurin-like_PHP"/>
</dbReference>
<feature type="chain" id="PRO_5041311126" description="Calcineurin-like phosphoesterase domain-containing protein" evidence="1">
    <location>
        <begin position="18"/>
        <end position="405"/>
    </location>
</feature>
<dbReference type="GO" id="GO:0005737">
    <property type="term" value="C:cytoplasm"/>
    <property type="evidence" value="ECO:0007669"/>
    <property type="project" value="TreeGrafter"/>
</dbReference>
<dbReference type="CDD" id="cd07383">
    <property type="entry name" value="MPP_Dcr2"/>
    <property type="match status" value="1"/>
</dbReference>
<dbReference type="Proteomes" id="UP000236305">
    <property type="component" value="Unassembled WGS sequence"/>
</dbReference>
<evidence type="ECO:0000313" key="3">
    <source>
        <dbReference type="EMBL" id="PNH31728.1"/>
    </source>
</evidence>
<reference evidence="3 4" key="1">
    <citation type="submission" date="2017-12" db="EMBL/GenBank/DDBJ databases">
        <title>Comparative genomics yields insights into virulence evolution of Verticillium dahliae.</title>
        <authorList>
            <person name="Fan R."/>
            <person name="Armitage A.D."/>
            <person name="Cascant-Lopez E."/>
            <person name="Sobczyk M."/>
            <person name="Cockerton H.M."/>
            <person name="Harrison R.J."/>
        </authorList>
    </citation>
    <scope>NUCLEOTIDE SEQUENCE [LARGE SCALE GENOMIC DNA]</scope>
    <source>
        <strain evidence="3 4">12008</strain>
    </source>
</reference>
<feature type="domain" description="Calcineurin-like phosphoesterase" evidence="2">
    <location>
        <begin position="46"/>
        <end position="152"/>
    </location>
</feature>
<dbReference type="AlphaFoldDB" id="A0AA44WLZ9"/>
<organism evidence="3 4">
    <name type="scientific">Verticillium dahliae</name>
    <name type="common">Verticillium wilt</name>
    <dbReference type="NCBI Taxonomy" id="27337"/>
    <lineage>
        <taxon>Eukaryota</taxon>
        <taxon>Fungi</taxon>
        <taxon>Dikarya</taxon>
        <taxon>Ascomycota</taxon>
        <taxon>Pezizomycotina</taxon>
        <taxon>Sordariomycetes</taxon>
        <taxon>Hypocreomycetidae</taxon>
        <taxon>Glomerellales</taxon>
        <taxon>Plectosphaerellaceae</taxon>
        <taxon>Verticillium</taxon>
    </lineage>
</organism>